<organism evidence="1 2">
    <name type="scientific">Paraburkholderia solisilvae</name>
    <dbReference type="NCBI Taxonomy" id="624376"/>
    <lineage>
        <taxon>Bacteria</taxon>
        <taxon>Pseudomonadati</taxon>
        <taxon>Pseudomonadota</taxon>
        <taxon>Betaproteobacteria</taxon>
        <taxon>Burkholderiales</taxon>
        <taxon>Burkholderiaceae</taxon>
        <taxon>Paraburkholderia</taxon>
    </lineage>
</organism>
<dbReference type="AlphaFoldDB" id="A0A6J5CZ73"/>
<dbReference type="EMBL" id="CADIKF010000002">
    <property type="protein sequence ID" value="CAB3747460.1"/>
    <property type="molecule type" value="Genomic_DNA"/>
</dbReference>
<keyword evidence="2" id="KW-1185">Reference proteome</keyword>
<reference evidence="1 2" key="1">
    <citation type="submission" date="2020-04" db="EMBL/GenBank/DDBJ databases">
        <authorList>
            <person name="De Canck E."/>
        </authorList>
    </citation>
    <scope>NUCLEOTIDE SEQUENCE [LARGE SCALE GENOMIC DNA]</scope>
    <source>
        <strain evidence="1 2">LMG 29739</strain>
    </source>
</reference>
<name>A0A6J5CZ73_9BURK</name>
<dbReference type="Proteomes" id="UP000494329">
    <property type="component" value="Unassembled WGS sequence"/>
</dbReference>
<evidence type="ECO:0000313" key="1">
    <source>
        <dbReference type="EMBL" id="CAB3747460.1"/>
    </source>
</evidence>
<dbReference type="RefSeq" id="WP_175108996.1">
    <property type="nucleotide sequence ID" value="NZ_CADIKF010000002.1"/>
</dbReference>
<accession>A0A6J5CZ73</accession>
<protein>
    <submittedName>
        <fullName evidence="1">Uncharacterized protein</fullName>
    </submittedName>
</protein>
<evidence type="ECO:0000313" key="2">
    <source>
        <dbReference type="Proteomes" id="UP000494329"/>
    </source>
</evidence>
<sequence>MSLIARRSRAAARNEHLLELTRQKKESNVAWINRALKSVPLKSLKAHSFILLIGGADPLSFRLRLAQAHVRSDMSPSSWSQAMFVDAKSKAAAKDTEVISVSLAPAAWYPPDGFAPICNAIQAGTLAHIDSPAQYPNLALIAWPVAGEAIQASLGQLRRERMSIDLSSLLLRWIGYAWGCGVPANPLGEGFGMPSAAMLETAYAANGFDLTPGLESRSSCPEAIWQSASWWHEYYNKDVEKPQNIYGAFTREHYLVDASYFPGSGS</sequence>
<gene>
    <name evidence="1" type="ORF">LMG29739_00311</name>
</gene>
<proteinExistence type="predicted"/>